<dbReference type="PANTHER" id="PTHR43036">
    <property type="entry name" value="OSJNBB0011N17.9 PROTEIN"/>
    <property type="match status" value="1"/>
</dbReference>
<dbReference type="InterPro" id="IPR046357">
    <property type="entry name" value="PPIase_dom_sf"/>
</dbReference>
<dbReference type="InterPro" id="IPR029063">
    <property type="entry name" value="SAM-dependent_MTases_sf"/>
</dbReference>
<dbReference type="Gene3D" id="3.10.50.40">
    <property type="match status" value="1"/>
</dbReference>
<organism evidence="2">
    <name type="scientific">Desulfatirhabdium butyrativorans</name>
    <dbReference type="NCBI Taxonomy" id="340467"/>
    <lineage>
        <taxon>Bacteria</taxon>
        <taxon>Pseudomonadati</taxon>
        <taxon>Thermodesulfobacteriota</taxon>
        <taxon>Desulfobacteria</taxon>
        <taxon>Desulfobacterales</taxon>
        <taxon>Desulfatirhabdiaceae</taxon>
        <taxon>Desulfatirhabdium</taxon>
    </lineage>
</organism>
<proteinExistence type="predicted"/>
<evidence type="ECO:0000259" key="1">
    <source>
        <dbReference type="Pfam" id="PF08241"/>
    </source>
</evidence>
<protein>
    <submittedName>
        <fullName evidence="2">Methyltransferase domain-containing protein</fullName>
    </submittedName>
</protein>
<dbReference type="GO" id="GO:0003755">
    <property type="term" value="F:peptidyl-prolyl cis-trans isomerase activity"/>
    <property type="evidence" value="ECO:0007669"/>
    <property type="project" value="InterPro"/>
</dbReference>
<dbReference type="SUPFAM" id="SSF53335">
    <property type="entry name" value="S-adenosyl-L-methionine-dependent methyltransferases"/>
    <property type="match status" value="1"/>
</dbReference>
<dbReference type="Gene3D" id="3.40.50.150">
    <property type="entry name" value="Vaccinia Virus protein VP39"/>
    <property type="match status" value="1"/>
</dbReference>
<keyword evidence="2" id="KW-0808">Transferase</keyword>
<comment type="caution">
    <text evidence="2">The sequence shown here is derived from an EMBL/GenBank/DDBJ whole genome shotgun (WGS) entry which is preliminary data.</text>
</comment>
<evidence type="ECO:0000313" key="2">
    <source>
        <dbReference type="EMBL" id="HGU33824.1"/>
    </source>
</evidence>
<keyword evidence="2" id="KW-0489">Methyltransferase</keyword>
<dbReference type="CDD" id="cd02440">
    <property type="entry name" value="AdoMet_MTases"/>
    <property type="match status" value="1"/>
</dbReference>
<dbReference type="GO" id="GO:0032259">
    <property type="term" value="P:methylation"/>
    <property type="evidence" value="ECO:0007669"/>
    <property type="project" value="UniProtKB-KW"/>
</dbReference>
<dbReference type="Pfam" id="PF08241">
    <property type="entry name" value="Methyltransf_11"/>
    <property type="match status" value="1"/>
</dbReference>
<dbReference type="AlphaFoldDB" id="A0A7C4RTK2"/>
<dbReference type="GO" id="GO:0008757">
    <property type="term" value="F:S-adenosylmethionine-dependent methyltransferase activity"/>
    <property type="evidence" value="ECO:0007669"/>
    <property type="project" value="InterPro"/>
</dbReference>
<dbReference type="InterPro" id="IPR013216">
    <property type="entry name" value="Methyltransf_11"/>
</dbReference>
<feature type="domain" description="Methyltransferase type 11" evidence="1">
    <location>
        <begin position="253"/>
        <end position="325"/>
    </location>
</feature>
<dbReference type="SUPFAM" id="SSF54534">
    <property type="entry name" value="FKBP-like"/>
    <property type="match status" value="1"/>
</dbReference>
<name>A0A7C4RTK2_9BACT</name>
<sequence>MLTETDKLAAITFTIDWDSGVAHHTDRYHGQRINFWRDCFPKAIGSELLNRLPGDRIERRFPAGDIVPAFDPKKAFSISPGQFTTKGPDGTIHPRQGRFYPKGLLRGIANVFPQNVQPFRVIAVDPTEIHVDLNHPLAKAPLQFRAEVIDVMPKPVDRGGTCIDWMETLTDGPGMQTRADGKPTDFFSDDPFRREDETEDAVFYEKPRFVQHLDDRAIAEIRSLYEQLLPRHASVLDFMSSWTSHLPEGVSFSQVTGLGMNAEELERNPVLDHRVVQDMNLNPRLPFADRSFDAVVCTASVEYLTQPFLVFEELARVLRPEGVCVMTVSNRWFPPKAIRIWKELHEFERMGLILEYFLSTGKFKDLNTYSMRGLPRPETDKYFGSQRFSDPVYAVWGRRISG</sequence>
<dbReference type="PANTHER" id="PTHR43036:SF2">
    <property type="entry name" value="OS04G0481300 PROTEIN"/>
    <property type="match status" value="1"/>
</dbReference>
<accession>A0A7C4RTK2</accession>
<dbReference type="EMBL" id="DSUH01000306">
    <property type="protein sequence ID" value="HGU33824.1"/>
    <property type="molecule type" value="Genomic_DNA"/>
</dbReference>
<gene>
    <name evidence="2" type="ORF">ENS29_13380</name>
</gene>
<reference evidence="2" key="1">
    <citation type="journal article" date="2020" name="mSystems">
        <title>Genome- and Community-Level Interaction Insights into Carbon Utilization and Element Cycling Functions of Hydrothermarchaeota in Hydrothermal Sediment.</title>
        <authorList>
            <person name="Zhou Z."/>
            <person name="Liu Y."/>
            <person name="Xu W."/>
            <person name="Pan J."/>
            <person name="Luo Z.H."/>
            <person name="Li M."/>
        </authorList>
    </citation>
    <scope>NUCLEOTIDE SEQUENCE [LARGE SCALE GENOMIC DNA]</scope>
    <source>
        <strain evidence="2">SpSt-477</strain>
    </source>
</reference>